<dbReference type="AlphaFoldDB" id="A0A8J2P7Q5"/>
<name>A0A8J2P7Q5_9HEXA</name>
<comment type="caution">
    <text evidence="1">The sequence shown here is derived from an EMBL/GenBank/DDBJ whole genome shotgun (WGS) entry which is preliminary data.</text>
</comment>
<keyword evidence="2" id="KW-1185">Reference proteome</keyword>
<protein>
    <submittedName>
        <fullName evidence="1">Uncharacterized protein</fullName>
    </submittedName>
</protein>
<dbReference type="Proteomes" id="UP000708208">
    <property type="component" value="Unassembled WGS sequence"/>
</dbReference>
<proteinExistence type="predicted"/>
<gene>
    <name evidence="1" type="ORF">AFUS01_LOCUS28382</name>
</gene>
<dbReference type="EMBL" id="CAJVCH010405184">
    <property type="protein sequence ID" value="CAG7817841.1"/>
    <property type="molecule type" value="Genomic_DNA"/>
</dbReference>
<sequence length="321" mass="36673">MEPTKKPESEPPTSIFEPRIEILTPKSPQYDPNLGPAKVVVLENKTEAEIDHMKNTVLEKETEEEIGKMFDESEPFSIYDLDKKEIDKPSDEKPHKLEKFDANDEKTDKFDENLDKYVEVKDQSQSFQEILHPDIPIETLDERISRYLDSKAKNETLSFEEKLAKCAEKVENSEKLPPFGESFKNVATQTFLTFNNNLDSQIPSTESASENIEMQEIPLTKENKADSIDEKMEIQETQLDKNKIFEIPVIKDEIKIKIESPKPMAGQLIDEETIEKTIAQIQESPQELESQATTAALNLMTTEIMQDSDDDESTLSGNESH</sequence>
<accession>A0A8J2P7Q5</accession>
<evidence type="ECO:0000313" key="1">
    <source>
        <dbReference type="EMBL" id="CAG7817841.1"/>
    </source>
</evidence>
<reference evidence="1" key="1">
    <citation type="submission" date="2021-06" db="EMBL/GenBank/DDBJ databases">
        <authorList>
            <person name="Hodson N. C."/>
            <person name="Mongue J. A."/>
            <person name="Jaron S. K."/>
        </authorList>
    </citation>
    <scope>NUCLEOTIDE SEQUENCE</scope>
</reference>
<evidence type="ECO:0000313" key="2">
    <source>
        <dbReference type="Proteomes" id="UP000708208"/>
    </source>
</evidence>
<organism evidence="1 2">
    <name type="scientific">Allacma fusca</name>
    <dbReference type="NCBI Taxonomy" id="39272"/>
    <lineage>
        <taxon>Eukaryota</taxon>
        <taxon>Metazoa</taxon>
        <taxon>Ecdysozoa</taxon>
        <taxon>Arthropoda</taxon>
        <taxon>Hexapoda</taxon>
        <taxon>Collembola</taxon>
        <taxon>Symphypleona</taxon>
        <taxon>Sminthuridae</taxon>
        <taxon>Allacma</taxon>
    </lineage>
</organism>